<dbReference type="GO" id="GO:0004664">
    <property type="term" value="F:prephenate dehydratase activity"/>
    <property type="evidence" value="ECO:0007669"/>
    <property type="project" value="UniProtKB-EC"/>
</dbReference>
<keyword evidence="6" id="KW-0584">Phenylalanine biosynthesis</keyword>
<evidence type="ECO:0000256" key="5">
    <source>
        <dbReference type="ARBA" id="ARBA00023141"/>
    </source>
</evidence>
<keyword evidence="7" id="KW-0456">Lyase</keyword>
<dbReference type="Proteomes" id="UP000033648">
    <property type="component" value="Unassembled WGS sequence"/>
</dbReference>
<dbReference type="InterPro" id="IPR008242">
    <property type="entry name" value="Chor_mutase/pphenate_deHydtase"/>
</dbReference>
<evidence type="ECO:0000256" key="7">
    <source>
        <dbReference type="ARBA" id="ARBA00023239"/>
    </source>
</evidence>
<accession>A0A0F4L1D2</accession>
<evidence type="ECO:0000256" key="4">
    <source>
        <dbReference type="ARBA" id="ARBA00022605"/>
    </source>
</evidence>
<dbReference type="EC" id="4.2.1.51" evidence="2"/>
<evidence type="ECO:0000259" key="10">
    <source>
        <dbReference type="PROSITE" id="PS51171"/>
    </source>
</evidence>
<dbReference type="PANTHER" id="PTHR21022:SF19">
    <property type="entry name" value="PREPHENATE DEHYDRATASE-RELATED"/>
    <property type="match status" value="1"/>
</dbReference>
<dbReference type="Pfam" id="PF00800">
    <property type="entry name" value="PDT"/>
    <property type="match status" value="1"/>
</dbReference>
<evidence type="ECO:0000256" key="6">
    <source>
        <dbReference type="ARBA" id="ARBA00023222"/>
    </source>
</evidence>
<dbReference type="PROSITE" id="PS51171">
    <property type="entry name" value="PREPHENATE_DEHYDR_3"/>
    <property type="match status" value="1"/>
</dbReference>
<dbReference type="GO" id="GO:0009094">
    <property type="term" value="P:L-phenylalanine biosynthetic process"/>
    <property type="evidence" value="ECO:0007669"/>
    <property type="project" value="UniProtKB-UniPathway"/>
</dbReference>
<dbReference type="InterPro" id="IPR045865">
    <property type="entry name" value="ACT-like_dom_sf"/>
</dbReference>
<keyword evidence="5" id="KW-0057">Aromatic amino acid biosynthesis</keyword>
<comment type="caution">
    <text evidence="12">The sequence shown here is derived from an EMBL/GenBank/DDBJ whole genome shotgun (WGS) entry which is preliminary data.</text>
</comment>
<dbReference type="PROSITE" id="PS51671">
    <property type="entry name" value="ACT"/>
    <property type="match status" value="1"/>
</dbReference>
<comment type="pathway">
    <text evidence="1">Amino-acid biosynthesis; L-phenylalanine biosynthesis; phenylpyruvate from prephenate: step 1/1.</text>
</comment>
<evidence type="ECO:0000256" key="9">
    <source>
        <dbReference type="PIRSR" id="PIRSR001500-2"/>
    </source>
</evidence>
<proteinExistence type="predicted"/>
<dbReference type="PANTHER" id="PTHR21022">
    <property type="entry name" value="PREPHENATE DEHYDRATASE P PROTEIN"/>
    <property type="match status" value="1"/>
</dbReference>
<reference evidence="12 13" key="1">
    <citation type="submission" date="2014-12" db="EMBL/GenBank/DDBJ databases">
        <title>Comparative genomics of the lactic acid bacteria isolated from the honey bee gut.</title>
        <authorList>
            <person name="Ellegaard K.M."/>
            <person name="Tamarit D."/>
            <person name="Javelind E."/>
            <person name="Olofsson T."/>
            <person name="Andersson S.G."/>
            <person name="Vasquez A."/>
        </authorList>
    </citation>
    <scope>NUCLEOTIDE SEQUENCE [LARGE SCALE GENOMIC DNA]</scope>
    <source>
        <strain evidence="12 13">Bin2</strain>
    </source>
</reference>
<dbReference type="Gene3D" id="3.40.190.10">
    <property type="entry name" value="Periplasmic binding protein-like II"/>
    <property type="match status" value="2"/>
</dbReference>
<evidence type="ECO:0000259" key="11">
    <source>
        <dbReference type="PROSITE" id="PS51671"/>
    </source>
</evidence>
<feature type="domain" description="ACT" evidence="11">
    <location>
        <begin position="215"/>
        <end position="293"/>
    </location>
</feature>
<dbReference type="CDD" id="cd13632">
    <property type="entry name" value="PBP2_Aa-PDT_like"/>
    <property type="match status" value="1"/>
</dbReference>
<dbReference type="SUPFAM" id="SSF55021">
    <property type="entry name" value="ACT-like"/>
    <property type="match status" value="1"/>
</dbReference>
<name>A0A0F4L1D2_9BIFI</name>
<evidence type="ECO:0000313" key="12">
    <source>
        <dbReference type="EMBL" id="KJY52009.1"/>
    </source>
</evidence>
<evidence type="ECO:0000256" key="3">
    <source>
        <dbReference type="ARBA" id="ARBA00021872"/>
    </source>
</evidence>
<evidence type="ECO:0000256" key="8">
    <source>
        <dbReference type="ARBA" id="ARBA00047848"/>
    </source>
</evidence>
<dbReference type="PATRIC" id="fig|1684.4.peg.591"/>
<gene>
    <name evidence="12" type="ORF">JF69_05480</name>
</gene>
<dbReference type="InterPro" id="IPR001086">
    <property type="entry name" value="Preph_deHydtase"/>
</dbReference>
<dbReference type="PIRSF" id="PIRSF001500">
    <property type="entry name" value="Chor_mut_pdt_Ppr"/>
    <property type="match status" value="1"/>
</dbReference>
<protein>
    <recommendedName>
        <fullName evidence="3">Prephenate dehydratase</fullName>
        <ecNumber evidence="2">4.2.1.51</ecNumber>
    </recommendedName>
</protein>
<dbReference type="OrthoDB" id="9802281at2"/>
<feature type="site" description="Essential for prephenate dehydratase activity" evidence="9">
    <location>
        <position position="187"/>
    </location>
</feature>
<feature type="domain" description="Prephenate dehydratase" evidence="10">
    <location>
        <begin position="17"/>
        <end position="194"/>
    </location>
</feature>
<evidence type="ECO:0000256" key="1">
    <source>
        <dbReference type="ARBA" id="ARBA00004741"/>
    </source>
</evidence>
<dbReference type="GO" id="GO:0005737">
    <property type="term" value="C:cytoplasm"/>
    <property type="evidence" value="ECO:0007669"/>
    <property type="project" value="TreeGrafter"/>
</dbReference>
<dbReference type="AlphaFoldDB" id="A0A0F4L1D2"/>
<dbReference type="InterPro" id="IPR002912">
    <property type="entry name" value="ACT_dom"/>
</dbReference>
<dbReference type="SUPFAM" id="SSF53850">
    <property type="entry name" value="Periplasmic binding protein-like II"/>
    <property type="match status" value="1"/>
</dbReference>
<evidence type="ECO:0000256" key="2">
    <source>
        <dbReference type="ARBA" id="ARBA00013147"/>
    </source>
</evidence>
<dbReference type="UniPathway" id="UPA00121">
    <property type="reaction ID" value="UER00345"/>
</dbReference>
<organism evidence="12 13">
    <name type="scientific">Bifidobacterium asteroides</name>
    <dbReference type="NCBI Taxonomy" id="1684"/>
    <lineage>
        <taxon>Bacteria</taxon>
        <taxon>Bacillati</taxon>
        <taxon>Actinomycetota</taxon>
        <taxon>Actinomycetes</taxon>
        <taxon>Bifidobacteriales</taxon>
        <taxon>Bifidobacteriaceae</taxon>
        <taxon>Bifidobacterium</taxon>
    </lineage>
</organism>
<evidence type="ECO:0000313" key="13">
    <source>
        <dbReference type="Proteomes" id="UP000033648"/>
    </source>
</evidence>
<dbReference type="CDD" id="cd04905">
    <property type="entry name" value="ACT_CM-PDT"/>
    <property type="match status" value="1"/>
</dbReference>
<dbReference type="EMBL" id="JWME01000006">
    <property type="protein sequence ID" value="KJY52009.1"/>
    <property type="molecule type" value="Genomic_DNA"/>
</dbReference>
<sequence>MSQDPSGKPATEPGRIPLHFLGPEGTFTHQAALEAASLMATRLDCKADLRPCSDAAAIVAAVEEGRGWGVLAWENNVEGHVVPNMDALIDAQAVAGFGMVRLPIVFDAFVRADHDPLRQVAAHPHGLAQCKGFITETGLNQVTANSNAAACRDLGPDQVALGPRICGSLYGLETYRREVQDYQGARTDFLLLAPRDQAARLARRLAPGGDFESIVTFIPLNTGPGVLANLLDRLRDAGLNMTSFMSRPIKGHDGTYSFVASIDAAPWQKGLHQVLADLLDRGDWLKTLAVHPRTPHPAPPIREWMLPRAGAFRGEDPDTETISKELLW</sequence>
<dbReference type="Gene3D" id="3.30.70.260">
    <property type="match status" value="1"/>
</dbReference>
<keyword evidence="4" id="KW-0028">Amino-acid biosynthesis</keyword>
<comment type="catalytic activity">
    <reaction evidence="8">
        <text>prephenate + H(+) = 3-phenylpyruvate + CO2 + H2O</text>
        <dbReference type="Rhea" id="RHEA:21648"/>
        <dbReference type="ChEBI" id="CHEBI:15377"/>
        <dbReference type="ChEBI" id="CHEBI:15378"/>
        <dbReference type="ChEBI" id="CHEBI:16526"/>
        <dbReference type="ChEBI" id="CHEBI:18005"/>
        <dbReference type="ChEBI" id="CHEBI:29934"/>
        <dbReference type="EC" id="4.2.1.51"/>
    </reaction>
</comment>